<feature type="non-terminal residue" evidence="1">
    <location>
        <position position="210"/>
    </location>
</feature>
<organism evidence="1 2">
    <name type="scientific">Eiseniibacteriota bacterium</name>
    <dbReference type="NCBI Taxonomy" id="2212470"/>
    <lineage>
        <taxon>Bacteria</taxon>
        <taxon>Candidatus Eiseniibacteriota</taxon>
    </lineage>
</organism>
<dbReference type="AlphaFoldDB" id="A0A538S6I9"/>
<gene>
    <name evidence="1" type="ORF">E6K72_14430</name>
</gene>
<accession>A0A538S6I9</accession>
<dbReference type="Proteomes" id="UP000317716">
    <property type="component" value="Unassembled WGS sequence"/>
</dbReference>
<evidence type="ECO:0000313" key="1">
    <source>
        <dbReference type="EMBL" id="TMQ46992.1"/>
    </source>
</evidence>
<name>A0A538S6I9_UNCEI</name>
<dbReference type="EMBL" id="VBOS01000556">
    <property type="protein sequence ID" value="TMQ46992.1"/>
    <property type="molecule type" value="Genomic_DNA"/>
</dbReference>
<sequence length="210" mass="21725">MTTIRTSSRSKTAAIHAANHARRSRSAFLPVVIAGVVLSTSATPRPGSADWPQFGRPVTTASKNQLHSAAATDGAGGAVITWQDDRFKRVNIFAGHVLASGDLDPAWPDDGQAVLTDTLALPSTDVAQFAPVIVSDGAGGAIVAWEDLRNPANDIDLFAQHVLASGVVDRAWPANGVALSAVVGNQDLQAIISDGVGGAFVTWRDARAGV</sequence>
<evidence type="ECO:0000313" key="2">
    <source>
        <dbReference type="Proteomes" id="UP000317716"/>
    </source>
</evidence>
<proteinExistence type="predicted"/>
<protein>
    <submittedName>
        <fullName evidence="1">Uncharacterized protein</fullName>
    </submittedName>
</protein>
<comment type="caution">
    <text evidence="1">The sequence shown here is derived from an EMBL/GenBank/DDBJ whole genome shotgun (WGS) entry which is preliminary data.</text>
</comment>
<reference evidence="1 2" key="1">
    <citation type="journal article" date="2019" name="Nat. Microbiol.">
        <title>Mediterranean grassland soil C-N compound turnover is dependent on rainfall and depth, and is mediated by genomically divergent microorganisms.</title>
        <authorList>
            <person name="Diamond S."/>
            <person name="Andeer P.F."/>
            <person name="Li Z."/>
            <person name="Crits-Christoph A."/>
            <person name="Burstein D."/>
            <person name="Anantharaman K."/>
            <person name="Lane K.R."/>
            <person name="Thomas B.C."/>
            <person name="Pan C."/>
            <person name="Northen T.R."/>
            <person name="Banfield J.F."/>
        </authorList>
    </citation>
    <scope>NUCLEOTIDE SEQUENCE [LARGE SCALE GENOMIC DNA]</scope>
    <source>
        <strain evidence="1">WS_2</strain>
    </source>
</reference>